<comment type="similarity">
    <text evidence="2">Belongs to the short-chain dehydrogenases/reductases (SDR) family.</text>
</comment>
<evidence type="ECO:0000313" key="4">
    <source>
        <dbReference type="Proteomes" id="UP001321749"/>
    </source>
</evidence>
<dbReference type="Proteomes" id="UP001321749">
    <property type="component" value="Unassembled WGS sequence"/>
</dbReference>
<keyword evidence="4" id="KW-1185">Reference proteome</keyword>
<dbReference type="SUPFAM" id="SSF51735">
    <property type="entry name" value="NAD(P)-binding Rossmann-fold domains"/>
    <property type="match status" value="1"/>
</dbReference>
<dbReference type="GO" id="GO:0016491">
    <property type="term" value="F:oxidoreductase activity"/>
    <property type="evidence" value="ECO:0007669"/>
    <property type="project" value="UniProtKB-KW"/>
</dbReference>
<dbReference type="PRINTS" id="PR00080">
    <property type="entry name" value="SDRFAMILY"/>
</dbReference>
<gene>
    <name evidence="3" type="ORF">QBC42DRAFT_287250</name>
</gene>
<keyword evidence="1" id="KW-0560">Oxidoreductase</keyword>
<dbReference type="Gene3D" id="3.40.50.720">
    <property type="entry name" value="NAD(P)-binding Rossmann-like Domain"/>
    <property type="match status" value="1"/>
</dbReference>
<dbReference type="PANTHER" id="PTHR43157:SF31">
    <property type="entry name" value="PHOSPHATIDYLINOSITOL-GLYCAN BIOSYNTHESIS CLASS F PROTEIN"/>
    <property type="match status" value="1"/>
</dbReference>
<dbReference type="AlphaFoldDB" id="A0AAV9HPY1"/>
<sequence>MTSHADFGEKTPGSQVAQVFADQIRGKTILITGVSPKGIGATTALNFASQSPGLLILASRTKARVEQVVSNIRNLHPSAKIEIVTLDLGSQESVRKAAADVAAITDKLDILVNNAGVTVTSRSATPEGIEQQLGTNHIGPFLFTNLLLPLLRNAAKTNPPGTTRIVNLSSAGHRLSPIRWSDYNYEPRQVPPEEDHLPLMGAFGKSAPDGYNGIVTYAQSKTANILFTVELQKHLSKQGIAAYVLHPGSIETDLGRDQDDELTQQFYSVIKYWKSADEGSSTTLVAALDPALNDTKGLYLVDCQIAEAYHHATDPDAAEKLWKLSEELVGEKFSLES</sequence>
<dbReference type="InterPro" id="IPR002347">
    <property type="entry name" value="SDR_fam"/>
</dbReference>
<reference evidence="3" key="1">
    <citation type="journal article" date="2023" name="Mol. Phylogenet. Evol.">
        <title>Genome-scale phylogeny and comparative genomics of the fungal order Sordariales.</title>
        <authorList>
            <person name="Hensen N."/>
            <person name="Bonometti L."/>
            <person name="Westerberg I."/>
            <person name="Brannstrom I.O."/>
            <person name="Guillou S."/>
            <person name="Cros-Aarteil S."/>
            <person name="Calhoun S."/>
            <person name="Haridas S."/>
            <person name="Kuo A."/>
            <person name="Mondo S."/>
            <person name="Pangilinan J."/>
            <person name="Riley R."/>
            <person name="LaButti K."/>
            <person name="Andreopoulos B."/>
            <person name="Lipzen A."/>
            <person name="Chen C."/>
            <person name="Yan M."/>
            <person name="Daum C."/>
            <person name="Ng V."/>
            <person name="Clum A."/>
            <person name="Steindorff A."/>
            <person name="Ohm R.A."/>
            <person name="Martin F."/>
            <person name="Silar P."/>
            <person name="Natvig D.O."/>
            <person name="Lalanne C."/>
            <person name="Gautier V."/>
            <person name="Ament-Velasquez S.L."/>
            <person name="Kruys A."/>
            <person name="Hutchinson M.I."/>
            <person name="Powell A.J."/>
            <person name="Barry K."/>
            <person name="Miller A.N."/>
            <person name="Grigoriev I.V."/>
            <person name="Debuchy R."/>
            <person name="Gladieux P."/>
            <person name="Hiltunen Thoren M."/>
            <person name="Johannesson H."/>
        </authorList>
    </citation>
    <scope>NUCLEOTIDE SEQUENCE</scope>
    <source>
        <strain evidence="3">PSN324</strain>
    </source>
</reference>
<dbReference type="Pfam" id="PF00106">
    <property type="entry name" value="adh_short"/>
    <property type="match status" value="1"/>
</dbReference>
<dbReference type="EMBL" id="MU864985">
    <property type="protein sequence ID" value="KAK4461746.1"/>
    <property type="molecule type" value="Genomic_DNA"/>
</dbReference>
<dbReference type="PANTHER" id="PTHR43157">
    <property type="entry name" value="PHOSPHATIDYLINOSITOL-GLYCAN BIOSYNTHESIS CLASS F PROTEIN-RELATED"/>
    <property type="match status" value="1"/>
</dbReference>
<evidence type="ECO:0000256" key="2">
    <source>
        <dbReference type="RuleBase" id="RU000363"/>
    </source>
</evidence>
<accession>A0AAV9HPY1</accession>
<reference evidence="3" key="2">
    <citation type="submission" date="2023-06" db="EMBL/GenBank/DDBJ databases">
        <authorList>
            <consortium name="Lawrence Berkeley National Laboratory"/>
            <person name="Mondo S.J."/>
            <person name="Hensen N."/>
            <person name="Bonometti L."/>
            <person name="Westerberg I."/>
            <person name="Brannstrom I.O."/>
            <person name="Guillou S."/>
            <person name="Cros-Aarteil S."/>
            <person name="Calhoun S."/>
            <person name="Haridas S."/>
            <person name="Kuo A."/>
            <person name="Pangilinan J."/>
            <person name="Riley R."/>
            <person name="Labutti K."/>
            <person name="Andreopoulos B."/>
            <person name="Lipzen A."/>
            <person name="Chen C."/>
            <person name="Yanf M."/>
            <person name="Daum C."/>
            <person name="Ng V."/>
            <person name="Clum A."/>
            <person name="Steindorff A."/>
            <person name="Ohm R."/>
            <person name="Martin F."/>
            <person name="Silar P."/>
            <person name="Natvig D."/>
            <person name="Lalanne C."/>
            <person name="Gautier V."/>
            <person name="Ament-Velasquez S.L."/>
            <person name="Kruys A."/>
            <person name="Hutchinson M.I."/>
            <person name="Powell A.J."/>
            <person name="Barry K."/>
            <person name="Miller A.N."/>
            <person name="Grigoriev I.V."/>
            <person name="Debuchy R."/>
            <person name="Gladieux P."/>
            <person name="Thoren M.H."/>
            <person name="Johannesson H."/>
        </authorList>
    </citation>
    <scope>NUCLEOTIDE SEQUENCE</scope>
    <source>
        <strain evidence="3">PSN324</strain>
    </source>
</reference>
<organism evidence="3 4">
    <name type="scientific">Cladorrhinum samala</name>
    <dbReference type="NCBI Taxonomy" id="585594"/>
    <lineage>
        <taxon>Eukaryota</taxon>
        <taxon>Fungi</taxon>
        <taxon>Dikarya</taxon>
        <taxon>Ascomycota</taxon>
        <taxon>Pezizomycotina</taxon>
        <taxon>Sordariomycetes</taxon>
        <taxon>Sordariomycetidae</taxon>
        <taxon>Sordariales</taxon>
        <taxon>Podosporaceae</taxon>
        <taxon>Cladorrhinum</taxon>
    </lineage>
</organism>
<protein>
    <submittedName>
        <fullName evidence="3">Short-chain dehydrogenase</fullName>
    </submittedName>
</protein>
<comment type="caution">
    <text evidence="3">The sequence shown here is derived from an EMBL/GenBank/DDBJ whole genome shotgun (WGS) entry which is preliminary data.</text>
</comment>
<name>A0AAV9HPY1_9PEZI</name>
<evidence type="ECO:0000256" key="1">
    <source>
        <dbReference type="ARBA" id="ARBA00023002"/>
    </source>
</evidence>
<dbReference type="InterPro" id="IPR036291">
    <property type="entry name" value="NAD(P)-bd_dom_sf"/>
</dbReference>
<dbReference type="PRINTS" id="PR00081">
    <property type="entry name" value="GDHRDH"/>
</dbReference>
<proteinExistence type="inferred from homology"/>
<evidence type="ECO:0000313" key="3">
    <source>
        <dbReference type="EMBL" id="KAK4461746.1"/>
    </source>
</evidence>